<dbReference type="EMBL" id="VAUV01000025">
    <property type="protein sequence ID" value="TLD68450.1"/>
    <property type="molecule type" value="Genomic_DNA"/>
</dbReference>
<evidence type="ECO:0000259" key="8">
    <source>
        <dbReference type="PROSITE" id="PS50160"/>
    </source>
</evidence>
<name>A0A5R8K813_9BACT</name>
<dbReference type="PROSITE" id="PS00697">
    <property type="entry name" value="DNA_LIGASE_A1"/>
    <property type="match status" value="1"/>
</dbReference>
<dbReference type="Pfam" id="PF04679">
    <property type="entry name" value="DNA_ligase_A_C"/>
    <property type="match status" value="1"/>
</dbReference>
<dbReference type="InterPro" id="IPR036599">
    <property type="entry name" value="DNA_ligase_N_sf"/>
</dbReference>
<reference evidence="9 10" key="1">
    <citation type="submission" date="2019-05" db="EMBL/GenBank/DDBJ databases">
        <title>Verrucobacter flavum gen. nov., sp. nov. a new member of the family Verrucomicrobiaceae.</title>
        <authorList>
            <person name="Szuroczki S."/>
            <person name="Abbaszade G."/>
            <person name="Szabo A."/>
            <person name="Felfoldi T."/>
            <person name="Schumann P."/>
            <person name="Boka K."/>
            <person name="Keki Z."/>
            <person name="Toumi M."/>
            <person name="Toth E."/>
        </authorList>
    </citation>
    <scope>NUCLEOTIDE SEQUENCE [LARGE SCALE GENOMIC DNA]</scope>
    <source>
        <strain evidence="9 10">MG-N-17</strain>
    </source>
</reference>
<evidence type="ECO:0000256" key="5">
    <source>
        <dbReference type="ARBA" id="ARBA00034003"/>
    </source>
</evidence>
<dbReference type="Pfam" id="PF01068">
    <property type="entry name" value="DNA_ligase_A_M"/>
    <property type="match status" value="1"/>
</dbReference>
<dbReference type="InterPro" id="IPR012310">
    <property type="entry name" value="DNA_ligase_ATP-dep_cent"/>
</dbReference>
<dbReference type="Gene3D" id="3.30.470.30">
    <property type="entry name" value="DNA ligase/mRNA capping enzyme"/>
    <property type="match status" value="1"/>
</dbReference>
<keyword evidence="1 6" id="KW-0436">Ligase</keyword>
<dbReference type="Gene3D" id="1.10.3260.10">
    <property type="entry name" value="DNA ligase, ATP-dependent, N-terminal domain"/>
    <property type="match status" value="1"/>
</dbReference>
<comment type="similarity">
    <text evidence="7">Belongs to the ATP-dependent DNA ligase family.</text>
</comment>
<dbReference type="GO" id="GO:0006273">
    <property type="term" value="P:lagging strand elongation"/>
    <property type="evidence" value="ECO:0007669"/>
    <property type="project" value="TreeGrafter"/>
</dbReference>
<protein>
    <recommendedName>
        <fullName evidence="6">DNA ligase</fullName>
        <ecNumber evidence="6">6.5.1.1</ecNumber>
    </recommendedName>
</protein>
<dbReference type="InterPro" id="IPR012308">
    <property type="entry name" value="DNA_ligase_ATP-dep_N"/>
</dbReference>
<keyword evidence="6" id="KW-0234">DNA repair</keyword>
<feature type="domain" description="ATP-dependent DNA ligase family profile" evidence="8">
    <location>
        <begin position="675"/>
        <end position="802"/>
    </location>
</feature>
<sequence length="898" mass="99165">MIEVRYDRGIFLPELDLWLDPQMGKDRAFVSHAHSDHFARHGWTLCSPVTGMLSRSRYGEGSLEVALMPDWKEVVVERGFELRLLPAGHILGSAMLHMTRLRDGATLLYTGDFKMRVGLSSEQAELIKADTLIMETTFGLPMYRFPASEKVIASVVAFVQETIEDRGIPVLLGYSLGKAQEVLAALNGAGVPVMLHASMVKLTKVYEELGYELPGWRVFKADEAAGHALIFPPSAARSLVVKKLKVCRTAMLSGWALTPGAKFRYQVDEVFPLSDHADYGELLDCVERVRPKLVYTVHGSTTEFARDLRERGVEAWSLIASNQLELGLGGEVKKEDEVGKVVEQVEGEMAVDAFAAWAMVCERVSAQSSRLKKQELLAEYLQKLPESEVERAVRWFAAILDDPTLQAPPLQTGWATIRQALLGVSGMREAEYRQIARSQNDTGRTAFLVLQRREGVNDSGGVALTDVAGVFVRLREARGPVAKASVLKEGLMGMSALEGSYVVRLLTGELRIGSREGLIEEAVARAFGCAGEEVREAAMLSGDIGRAALLAKGGRLKDAQPVLFVPVKVMLASPEETAEAIWDRLGAGVDRGSVWLEDKFDGIRAQVHVGAGRVEIFTRDLKLVTGQFPEIAEAALKMKDEVMVDGEIIAFADDKKLTFHDLQRRLGRKSQGDLFVPSDITVKYVVFDMMWRNGVSFLQEPLEKRRGQLEALVLPSLWQRIALMEAGSSEAVEEAFHAARRAGNEGLIAKDRNSFYTPGRRGKTWLKLKKAFSTLDVVVVKVEQGHGKRSHVLSDYTFAVRDERGALRVIGKAYSGLTDAEIEELTAVFVEDTISQKGNVRTVTPRVVLEIAFDSIQESKRHDSGLALRFPRIKAIRTDKGVEEIDSLEYARKLAGAG</sequence>
<organism evidence="9 10">
    <name type="scientific">Phragmitibacter flavus</name>
    <dbReference type="NCBI Taxonomy" id="2576071"/>
    <lineage>
        <taxon>Bacteria</taxon>
        <taxon>Pseudomonadati</taxon>
        <taxon>Verrucomicrobiota</taxon>
        <taxon>Verrucomicrobiia</taxon>
        <taxon>Verrucomicrobiales</taxon>
        <taxon>Verrucomicrobiaceae</taxon>
        <taxon>Phragmitibacter</taxon>
    </lineage>
</organism>
<dbReference type="Pfam" id="PF07521">
    <property type="entry name" value="RMMBL"/>
    <property type="match status" value="1"/>
</dbReference>
<dbReference type="PROSITE" id="PS50160">
    <property type="entry name" value="DNA_LIGASE_A3"/>
    <property type="match status" value="1"/>
</dbReference>
<dbReference type="InterPro" id="IPR050191">
    <property type="entry name" value="ATP-dep_DNA_ligase"/>
</dbReference>
<accession>A0A5R8K813</accession>
<comment type="catalytic activity">
    <reaction evidence="5 6">
        <text>ATP + (deoxyribonucleotide)n-3'-hydroxyl + 5'-phospho-(deoxyribonucleotide)m = (deoxyribonucleotide)n+m + AMP + diphosphate.</text>
        <dbReference type="EC" id="6.5.1.1"/>
    </reaction>
</comment>
<dbReference type="GO" id="GO:0006310">
    <property type="term" value="P:DNA recombination"/>
    <property type="evidence" value="ECO:0007669"/>
    <property type="project" value="UniProtKB-KW"/>
</dbReference>
<dbReference type="Gene3D" id="2.40.50.140">
    <property type="entry name" value="Nucleic acid-binding proteins"/>
    <property type="match status" value="1"/>
</dbReference>
<dbReference type="SUPFAM" id="SSF50249">
    <property type="entry name" value="Nucleic acid-binding proteins"/>
    <property type="match status" value="1"/>
</dbReference>
<evidence type="ECO:0000256" key="7">
    <source>
        <dbReference type="RuleBase" id="RU004196"/>
    </source>
</evidence>
<dbReference type="InterPro" id="IPR012340">
    <property type="entry name" value="NA-bd_OB-fold"/>
</dbReference>
<keyword evidence="6" id="KW-0233">DNA recombination</keyword>
<dbReference type="PANTHER" id="PTHR45674:SF7">
    <property type="entry name" value="DNA LIGASE"/>
    <property type="match status" value="1"/>
</dbReference>
<dbReference type="OrthoDB" id="9802472at2"/>
<keyword evidence="3 6" id="KW-0547">Nucleotide-binding</keyword>
<evidence type="ECO:0000256" key="2">
    <source>
        <dbReference type="ARBA" id="ARBA00022705"/>
    </source>
</evidence>
<evidence type="ECO:0000256" key="1">
    <source>
        <dbReference type="ARBA" id="ARBA00022598"/>
    </source>
</evidence>
<dbReference type="Pfam" id="PF04675">
    <property type="entry name" value="DNA_ligase_A_N"/>
    <property type="match status" value="1"/>
</dbReference>
<evidence type="ECO:0000256" key="4">
    <source>
        <dbReference type="ARBA" id="ARBA00022840"/>
    </source>
</evidence>
<dbReference type="PROSITE" id="PS00333">
    <property type="entry name" value="DNA_LIGASE_A2"/>
    <property type="match status" value="1"/>
</dbReference>
<dbReference type="GO" id="GO:0006281">
    <property type="term" value="P:DNA repair"/>
    <property type="evidence" value="ECO:0007669"/>
    <property type="project" value="UniProtKB-KW"/>
</dbReference>
<keyword evidence="6" id="KW-0227">DNA damage</keyword>
<dbReference type="EC" id="6.5.1.1" evidence="6"/>
<dbReference type="Gene3D" id="3.60.15.10">
    <property type="entry name" value="Ribonuclease Z/Hydroxyacylglutathione hydrolase-like"/>
    <property type="match status" value="1"/>
</dbReference>
<dbReference type="InterPro" id="IPR011108">
    <property type="entry name" value="RMMBL"/>
</dbReference>
<dbReference type="GO" id="GO:0003677">
    <property type="term" value="F:DNA binding"/>
    <property type="evidence" value="ECO:0007669"/>
    <property type="project" value="InterPro"/>
</dbReference>
<dbReference type="InterPro" id="IPR016059">
    <property type="entry name" value="DNA_ligase_ATP-dep_CS"/>
</dbReference>
<comment type="caution">
    <text evidence="9">The sequence shown here is derived from an EMBL/GenBank/DDBJ whole genome shotgun (WGS) entry which is preliminary data.</text>
</comment>
<dbReference type="SUPFAM" id="SSF56281">
    <property type="entry name" value="Metallo-hydrolase/oxidoreductase"/>
    <property type="match status" value="1"/>
</dbReference>
<dbReference type="NCBIfam" id="TIGR00574">
    <property type="entry name" value="dnl1"/>
    <property type="match status" value="1"/>
</dbReference>
<dbReference type="InterPro" id="IPR012309">
    <property type="entry name" value="DNA_ligase_ATP-dep_C"/>
</dbReference>
<dbReference type="Gene3D" id="3.40.50.12650">
    <property type="match status" value="1"/>
</dbReference>
<keyword evidence="10" id="KW-1185">Reference proteome</keyword>
<dbReference type="InterPro" id="IPR000977">
    <property type="entry name" value="DNA_ligase_ATP-dep"/>
</dbReference>
<dbReference type="AlphaFoldDB" id="A0A5R8K813"/>
<evidence type="ECO:0000256" key="3">
    <source>
        <dbReference type="ARBA" id="ARBA00022741"/>
    </source>
</evidence>
<dbReference type="SUPFAM" id="SSF117018">
    <property type="entry name" value="ATP-dependent DNA ligase DNA-binding domain"/>
    <property type="match status" value="1"/>
</dbReference>
<dbReference type="SUPFAM" id="SSF56091">
    <property type="entry name" value="DNA ligase/mRNA capping enzyme, catalytic domain"/>
    <property type="match status" value="1"/>
</dbReference>
<dbReference type="InterPro" id="IPR036866">
    <property type="entry name" value="RibonucZ/Hydroxyglut_hydro"/>
</dbReference>
<keyword evidence="4 6" id="KW-0067">ATP-binding</keyword>
<proteinExistence type="inferred from homology"/>
<dbReference type="GO" id="GO:0005524">
    <property type="term" value="F:ATP binding"/>
    <property type="evidence" value="ECO:0007669"/>
    <property type="project" value="UniProtKB-KW"/>
</dbReference>
<evidence type="ECO:0000313" key="10">
    <source>
        <dbReference type="Proteomes" id="UP000306196"/>
    </source>
</evidence>
<gene>
    <name evidence="9" type="ORF">FEM03_22635</name>
</gene>
<dbReference type="CDD" id="cd07972">
    <property type="entry name" value="OBF_DNA_ligase_Arch_LigB"/>
    <property type="match status" value="1"/>
</dbReference>
<dbReference type="CDD" id="cd07898">
    <property type="entry name" value="Adenylation_DNA_ligase"/>
    <property type="match status" value="1"/>
</dbReference>
<dbReference type="PANTHER" id="PTHR45674">
    <property type="entry name" value="DNA LIGASE 1/3 FAMILY MEMBER"/>
    <property type="match status" value="1"/>
</dbReference>
<dbReference type="Proteomes" id="UP000306196">
    <property type="component" value="Unassembled WGS sequence"/>
</dbReference>
<evidence type="ECO:0000313" key="9">
    <source>
        <dbReference type="EMBL" id="TLD68450.1"/>
    </source>
</evidence>
<keyword evidence="2" id="KW-0235">DNA replication</keyword>
<dbReference type="GO" id="GO:0071897">
    <property type="term" value="P:DNA biosynthetic process"/>
    <property type="evidence" value="ECO:0007669"/>
    <property type="project" value="InterPro"/>
</dbReference>
<dbReference type="GO" id="GO:0003910">
    <property type="term" value="F:DNA ligase (ATP) activity"/>
    <property type="evidence" value="ECO:0007669"/>
    <property type="project" value="UniProtKB-EC"/>
</dbReference>
<evidence type="ECO:0000256" key="6">
    <source>
        <dbReference type="RuleBase" id="RU000617"/>
    </source>
</evidence>